<sequence>MSFTYIKTEEDLGLTLVEPRKKYQQLMNRCLRHQQAAVYQKDMTYPSQDIITKASCTKFHKKS</sequence>
<organism evidence="1 2">
    <name type="scientific">Dreissena polymorpha</name>
    <name type="common">Zebra mussel</name>
    <name type="synonym">Mytilus polymorpha</name>
    <dbReference type="NCBI Taxonomy" id="45954"/>
    <lineage>
        <taxon>Eukaryota</taxon>
        <taxon>Metazoa</taxon>
        <taxon>Spiralia</taxon>
        <taxon>Lophotrochozoa</taxon>
        <taxon>Mollusca</taxon>
        <taxon>Bivalvia</taxon>
        <taxon>Autobranchia</taxon>
        <taxon>Heteroconchia</taxon>
        <taxon>Euheterodonta</taxon>
        <taxon>Imparidentia</taxon>
        <taxon>Neoheterodontei</taxon>
        <taxon>Myida</taxon>
        <taxon>Dreissenoidea</taxon>
        <taxon>Dreissenidae</taxon>
        <taxon>Dreissena</taxon>
    </lineage>
</organism>
<name>A0A9D4IJG2_DREPO</name>
<proteinExistence type="predicted"/>
<gene>
    <name evidence="1" type="ORF">DPMN_176680</name>
</gene>
<comment type="caution">
    <text evidence="1">The sequence shown here is derived from an EMBL/GenBank/DDBJ whole genome shotgun (WGS) entry which is preliminary data.</text>
</comment>
<keyword evidence="2" id="KW-1185">Reference proteome</keyword>
<reference evidence="1" key="2">
    <citation type="submission" date="2020-11" db="EMBL/GenBank/DDBJ databases">
        <authorList>
            <person name="McCartney M.A."/>
            <person name="Auch B."/>
            <person name="Kono T."/>
            <person name="Mallez S."/>
            <person name="Becker A."/>
            <person name="Gohl D.M."/>
            <person name="Silverstein K.A.T."/>
            <person name="Koren S."/>
            <person name="Bechman K.B."/>
            <person name="Herman A."/>
            <person name="Abrahante J.E."/>
            <person name="Garbe J."/>
        </authorList>
    </citation>
    <scope>NUCLEOTIDE SEQUENCE</scope>
    <source>
        <strain evidence="1">Duluth1</strain>
        <tissue evidence="1">Whole animal</tissue>
    </source>
</reference>
<dbReference type="AlphaFoldDB" id="A0A9D4IJG2"/>
<reference evidence="1" key="1">
    <citation type="journal article" date="2019" name="bioRxiv">
        <title>The Genome of the Zebra Mussel, Dreissena polymorpha: A Resource for Invasive Species Research.</title>
        <authorList>
            <person name="McCartney M.A."/>
            <person name="Auch B."/>
            <person name="Kono T."/>
            <person name="Mallez S."/>
            <person name="Zhang Y."/>
            <person name="Obille A."/>
            <person name="Becker A."/>
            <person name="Abrahante J.E."/>
            <person name="Garbe J."/>
            <person name="Badalamenti J.P."/>
            <person name="Herman A."/>
            <person name="Mangelson H."/>
            <person name="Liachko I."/>
            <person name="Sullivan S."/>
            <person name="Sone E.D."/>
            <person name="Koren S."/>
            <person name="Silverstein K.A.T."/>
            <person name="Beckman K.B."/>
            <person name="Gohl D.M."/>
        </authorList>
    </citation>
    <scope>NUCLEOTIDE SEQUENCE</scope>
    <source>
        <strain evidence="1">Duluth1</strain>
        <tissue evidence="1">Whole animal</tissue>
    </source>
</reference>
<evidence type="ECO:0000313" key="1">
    <source>
        <dbReference type="EMBL" id="KAH3775279.1"/>
    </source>
</evidence>
<protein>
    <submittedName>
        <fullName evidence="1">Uncharacterized protein</fullName>
    </submittedName>
</protein>
<dbReference type="EMBL" id="JAIWYP010000009">
    <property type="protein sequence ID" value="KAH3775279.1"/>
    <property type="molecule type" value="Genomic_DNA"/>
</dbReference>
<dbReference type="Proteomes" id="UP000828390">
    <property type="component" value="Unassembled WGS sequence"/>
</dbReference>
<evidence type="ECO:0000313" key="2">
    <source>
        <dbReference type="Proteomes" id="UP000828390"/>
    </source>
</evidence>
<accession>A0A9D4IJG2</accession>